<name>A0ABS7JLS7_9HELI</name>
<dbReference type="Pfam" id="PF01809">
    <property type="entry name" value="YidD"/>
    <property type="match status" value="1"/>
</dbReference>
<dbReference type="EMBL" id="JAIGYQ010000002">
    <property type="protein sequence ID" value="MBX7490344.1"/>
    <property type="molecule type" value="Genomic_DNA"/>
</dbReference>
<protein>
    <submittedName>
        <fullName evidence="1">Membrane protein insertion efficiency factor YidD</fullName>
    </submittedName>
</protein>
<organism evidence="1 2">
    <name type="scientific">Helicobacter turcicus</name>
    <dbReference type="NCBI Taxonomy" id="2867412"/>
    <lineage>
        <taxon>Bacteria</taxon>
        <taxon>Pseudomonadati</taxon>
        <taxon>Campylobacterota</taxon>
        <taxon>Epsilonproteobacteria</taxon>
        <taxon>Campylobacterales</taxon>
        <taxon>Helicobacteraceae</taxon>
        <taxon>Helicobacter</taxon>
    </lineage>
</organism>
<dbReference type="PANTHER" id="PTHR33383:SF1">
    <property type="entry name" value="MEMBRANE PROTEIN INSERTION EFFICIENCY FACTOR-RELATED"/>
    <property type="match status" value="1"/>
</dbReference>
<dbReference type="PANTHER" id="PTHR33383">
    <property type="entry name" value="MEMBRANE PROTEIN INSERTION EFFICIENCY FACTOR-RELATED"/>
    <property type="match status" value="1"/>
</dbReference>
<sequence length="127" mass="14607">MIKIACLFAIESYQCYISPLLGANCRYYPSCSEYAKQTYLFQNPLIATLKTLSRILTCNQFFKGGIVYPSAFLSLQVNVFKPCLVEYWLIPSNTLNCLSYNIPNSTFLKIKPQMFQIIKNYSKVSRV</sequence>
<proteinExistence type="predicted"/>
<evidence type="ECO:0000313" key="1">
    <source>
        <dbReference type="EMBL" id="MBX7490344.1"/>
    </source>
</evidence>
<evidence type="ECO:0000313" key="2">
    <source>
        <dbReference type="Proteomes" id="UP000700059"/>
    </source>
</evidence>
<dbReference type="NCBIfam" id="TIGR00278">
    <property type="entry name" value="membrane protein insertion efficiency factor YidD"/>
    <property type="match status" value="1"/>
</dbReference>
<keyword evidence="2" id="KW-1185">Reference proteome</keyword>
<dbReference type="InterPro" id="IPR002696">
    <property type="entry name" value="Membr_insert_effic_factor_YidD"/>
</dbReference>
<accession>A0ABS7JLS7</accession>
<dbReference type="SMART" id="SM01234">
    <property type="entry name" value="Haemolytic"/>
    <property type="match status" value="1"/>
</dbReference>
<dbReference type="RefSeq" id="WP_221531487.1">
    <property type="nucleotide sequence ID" value="NZ_JAIGYP010000002.1"/>
</dbReference>
<gene>
    <name evidence="1" type="primary">yidD</name>
    <name evidence="1" type="ORF">K4G57_02470</name>
</gene>
<comment type="caution">
    <text evidence="1">The sequence shown here is derived from an EMBL/GenBank/DDBJ whole genome shotgun (WGS) entry which is preliminary data.</text>
</comment>
<reference evidence="1 2" key="1">
    <citation type="submission" date="2021-08" db="EMBL/GenBank/DDBJ databases">
        <title>Helicobacter spp. isolated from feces of Anatolian Ground Squirrel (Spermophilus xanthoprymnus) in Turkey.</title>
        <authorList>
            <person name="Aydin F."/>
            <person name="Abay S."/>
            <person name="Kayman T."/>
            <person name="Karakaya E."/>
            <person name="Saticioglu I.B."/>
        </authorList>
    </citation>
    <scope>NUCLEOTIDE SEQUENCE [LARGE SCALE GENOMIC DNA]</scope>
    <source>
        <strain evidence="1 2">Faydin-H70</strain>
    </source>
</reference>
<dbReference type="Proteomes" id="UP000700059">
    <property type="component" value="Unassembled WGS sequence"/>
</dbReference>